<keyword evidence="3" id="KW-0227">DNA damage</keyword>
<dbReference type="GO" id="GO:0003684">
    <property type="term" value="F:damaged DNA binding"/>
    <property type="evidence" value="ECO:0007669"/>
    <property type="project" value="InterPro"/>
</dbReference>
<feature type="compositionally biased region" description="Basic residues" evidence="7">
    <location>
        <begin position="330"/>
        <end position="340"/>
    </location>
</feature>
<dbReference type="InterPro" id="IPR042488">
    <property type="entry name" value="Rad4_BHD3_sf"/>
</dbReference>
<dbReference type="GO" id="GO:0005737">
    <property type="term" value="C:cytoplasm"/>
    <property type="evidence" value="ECO:0007669"/>
    <property type="project" value="TreeGrafter"/>
</dbReference>
<dbReference type="InterPro" id="IPR018325">
    <property type="entry name" value="Rad4/PNGase_transGLS-fold"/>
</dbReference>
<dbReference type="InterPro" id="IPR036985">
    <property type="entry name" value="Transglutaminase-like_sf"/>
</dbReference>
<dbReference type="GO" id="GO:0000111">
    <property type="term" value="C:nucleotide-excision repair factor 2 complex"/>
    <property type="evidence" value="ECO:0007669"/>
    <property type="project" value="TreeGrafter"/>
</dbReference>
<evidence type="ECO:0008006" key="13">
    <source>
        <dbReference type="Google" id="ProtNLM"/>
    </source>
</evidence>
<dbReference type="NCBIfam" id="TIGR00605">
    <property type="entry name" value="rad4"/>
    <property type="match status" value="1"/>
</dbReference>
<comment type="similarity">
    <text evidence="2">Belongs to the XPC family.</text>
</comment>
<protein>
    <recommendedName>
        <fullName evidence="13">DNA repair protein rhp41</fullName>
    </recommendedName>
</protein>
<feature type="region of interest" description="Disordered" evidence="7">
    <location>
        <begin position="314"/>
        <end position="347"/>
    </location>
</feature>
<evidence type="ECO:0000256" key="2">
    <source>
        <dbReference type="ARBA" id="ARBA00009525"/>
    </source>
</evidence>
<dbReference type="Pfam" id="PF10403">
    <property type="entry name" value="BHD_1"/>
    <property type="match status" value="1"/>
</dbReference>
<feature type="domain" description="Rad4 beta-hairpin" evidence="10">
    <location>
        <begin position="588"/>
        <end position="662"/>
    </location>
</feature>
<proteinExistence type="inferred from homology"/>
<dbReference type="SMART" id="SM01032">
    <property type="entry name" value="BHD_3"/>
    <property type="match status" value="1"/>
</dbReference>
<dbReference type="SMART" id="SM01030">
    <property type="entry name" value="BHD_1"/>
    <property type="match status" value="1"/>
</dbReference>
<feature type="compositionally biased region" description="Acidic residues" evidence="7">
    <location>
        <begin position="901"/>
        <end position="928"/>
    </location>
</feature>
<dbReference type="InterPro" id="IPR018326">
    <property type="entry name" value="Rad4_beta-hairpin_dom1"/>
</dbReference>
<keyword evidence="5" id="KW-0234">DNA repair</keyword>
<feature type="compositionally biased region" description="Polar residues" evidence="7">
    <location>
        <begin position="31"/>
        <end position="42"/>
    </location>
</feature>
<dbReference type="AlphaFoldDB" id="A0A4T0HCE7"/>
<dbReference type="Gene3D" id="3.30.70.2460">
    <property type="entry name" value="Rad4, beta-hairpin domain BHD3"/>
    <property type="match status" value="1"/>
</dbReference>
<gene>
    <name evidence="11" type="ORF">E3P90_02351</name>
</gene>
<evidence type="ECO:0000256" key="1">
    <source>
        <dbReference type="ARBA" id="ARBA00004123"/>
    </source>
</evidence>
<dbReference type="GO" id="GO:0006298">
    <property type="term" value="P:mismatch repair"/>
    <property type="evidence" value="ECO:0007669"/>
    <property type="project" value="TreeGrafter"/>
</dbReference>
<feature type="compositionally biased region" description="Basic and acidic residues" evidence="7">
    <location>
        <begin position="836"/>
        <end position="850"/>
    </location>
</feature>
<evidence type="ECO:0000256" key="7">
    <source>
        <dbReference type="SAM" id="MobiDB-lite"/>
    </source>
</evidence>
<dbReference type="GO" id="GO:0003697">
    <property type="term" value="F:single-stranded DNA binding"/>
    <property type="evidence" value="ECO:0007669"/>
    <property type="project" value="TreeGrafter"/>
</dbReference>
<dbReference type="InterPro" id="IPR038765">
    <property type="entry name" value="Papain-like_cys_pep_sf"/>
</dbReference>
<dbReference type="Pfam" id="PF10404">
    <property type="entry name" value="BHD_2"/>
    <property type="match status" value="1"/>
</dbReference>
<feature type="compositionally biased region" description="Basic and acidic residues" evidence="7">
    <location>
        <begin position="701"/>
        <end position="712"/>
    </location>
</feature>
<dbReference type="SMART" id="SM01031">
    <property type="entry name" value="BHD_2"/>
    <property type="match status" value="1"/>
</dbReference>
<dbReference type="Gene3D" id="3.30.60.290">
    <property type="entry name" value="Rad4, beta-hairpin domain BHD2"/>
    <property type="match status" value="1"/>
</dbReference>
<feature type="region of interest" description="Disordered" evidence="7">
    <location>
        <begin position="701"/>
        <end position="727"/>
    </location>
</feature>
<feature type="domain" description="Rad4 beta-hairpin" evidence="9">
    <location>
        <begin position="518"/>
        <end position="581"/>
    </location>
</feature>
<evidence type="ECO:0000256" key="3">
    <source>
        <dbReference type="ARBA" id="ARBA00022763"/>
    </source>
</evidence>
<dbReference type="Pfam" id="PF10405">
    <property type="entry name" value="BHD_3"/>
    <property type="match status" value="1"/>
</dbReference>
<dbReference type="GO" id="GO:0006289">
    <property type="term" value="P:nucleotide-excision repair"/>
    <property type="evidence" value="ECO:0007669"/>
    <property type="project" value="InterPro"/>
</dbReference>
<dbReference type="GO" id="GO:0071942">
    <property type="term" value="C:XPC complex"/>
    <property type="evidence" value="ECO:0007669"/>
    <property type="project" value="TreeGrafter"/>
</dbReference>
<evidence type="ECO:0000256" key="6">
    <source>
        <dbReference type="ARBA" id="ARBA00023242"/>
    </source>
</evidence>
<feature type="compositionally biased region" description="Acidic residues" evidence="7">
    <location>
        <begin position="44"/>
        <end position="58"/>
    </location>
</feature>
<dbReference type="Gene3D" id="2.20.20.110">
    <property type="entry name" value="Rad4, beta-hairpin domain BHD1"/>
    <property type="match status" value="1"/>
</dbReference>
<evidence type="ECO:0000313" key="12">
    <source>
        <dbReference type="Proteomes" id="UP000306954"/>
    </source>
</evidence>
<dbReference type="PANTHER" id="PTHR12135:SF0">
    <property type="entry name" value="DNA REPAIR PROTEIN COMPLEMENTING XP-C CELLS"/>
    <property type="match status" value="1"/>
</dbReference>
<dbReference type="InterPro" id="IPR018328">
    <property type="entry name" value="Rad4_beta-hairpin_dom3"/>
</dbReference>
<feature type="compositionally biased region" description="Basic and acidic residues" evidence="7">
    <location>
        <begin position="883"/>
        <end position="895"/>
    </location>
</feature>
<reference evidence="11 12" key="1">
    <citation type="submission" date="2019-03" db="EMBL/GenBank/DDBJ databases">
        <title>Sequencing 23 genomes of Wallemia ichthyophaga.</title>
        <authorList>
            <person name="Gostincar C."/>
        </authorList>
    </citation>
    <scope>NUCLEOTIDE SEQUENCE [LARGE SCALE GENOMIC DNA]</scope>
    <source>
        <strain evidence="11 12">EXF-8621</strain>
    </source>
</reference>
<comment type="caution">
    <text evidence="11">The sequence shown here is derived from an EMBL/GenBank/DDBJ whole genome shotgun (WGS) entry which is preliminary data.</text>
</comment>
<comment type="subcellular location">
    <subcellularLocation>
        <location evidence="1">Nucleus</location>
    </subcellularLocation>
</comment>
<feature type="compositionally biased region" description="Acidic residues" evidence="7">
    <location>
        <begin position="1"/>
        <end position="11"/>
    </location>
</feature>
<evidence type="ECO:0000256" key="4">
    <source>
        <dbReference type="ARBA" id="ARBA00023125"/>
    </source>
</evidence>
<evidence type="ECO:0000313" key="11">
    <source>
        <dbReference type="EMBL" id="TIB11741.1"/>
    </source>
</evidence>
<dbReference type="InterPro" id="IPR018026">
    <property type="entry name" value="DNA_repair_Rad4-like"/>
</dbReference>
<organism evidence="11 12">
    <name type="scientific">Wallemia ichthyophaga</name>
    <dbReference type="NCBI Taxonomy" id="245174"/>
    <lineage>
        <taxon>Eukaryota</taxon>
        <taxon>Fungi</taxon>
        <taxon>Dikarya</taxon>
        <taxon>Basidiomycota</taxon>
        <taxon>Wallemiomycotina</taxon>
        <taxon>Wallemiomycetes</taxon>
        <taxon>Wallemiales</taxon>
        <taxon>Wallemiaceae</taxon>
        <taxon>Wallemia</taxon>
    </lineage>
</organism>
<evidence type="ECO:0000259" key="8">
    <source>
        <dbReference type="SMART" id="SM01030"/>
    </source>
</evidence>
<dbReference type="PANTHER" id="PTHR12135">
    <property type="entry name" value="DNA REPAIR PROTEIN XP-C / RAD4"/>
    <property type="match status" value="1"/>
</dbReference>
<keyword evidence="4" id="KW-0238">DNA-binding</keyword>
<dbReference type="Proteomes" id="UP000306954">
    <property type="component" value="Unassembled WGS sequence"/>
</dbReference>
<evidence type="ECO:0000256" key="5">
    <source>
        <dbReference type="ARBA" id="ARBA00023204"/>
    </source>
</evidence>
<dbReference type="SUPFAM" id="SSF54001">
    <property type="entry name" value="Cysteine proteinases"/>
    <property type="match status" value="1"/>
</dbReference>
<feature type="compositionally biased region" description="Low complexity" evidence="7">
    <location>
        <begin position="62"/>
        <end position="71"/>
    </location>
</feature>
<keyword evidence="6" id="KW-0539">Nucleus</keyword>
<feature type="compositionally biased region" description="Acidic residues" evidence="7">
    <location>
        <begin position="775"/>
        <end position="792"/>
    </location>
</feature>
<feature type="region of interest" description="Disordered" evidence="7">
    <location>
        <begin position="762"/>
        <end position="792"/>
    </location>
</feature>
<feature type="region of interest" description="Disordered" evidence="7">
    <location>
        <begin position="1"/>
        <end position="104"/>
    </location>
</feature>
<name>A0A4T0HCE7_WALIC</name>
<accession>A0A4T0HCE7</accession>
<dbReference type="Pfam" id="PF03835">
    <property type="entry name" value="Rad4"/>
    <property type="match status" value="1"/>
</dbReference>
<evidence type="ECO:0000259" key="9">
    <source>
        <dbReference type="SMART" id="SM01031"/>
    </source>
</evidence>
<dbReference type="InterPro" id="IPR004583">
    <property type="entry name" value="DNA_repair_Rad4"/>
</dbReference>
<dbReference type="FunFam" id="3.30.70.2460:FF:000001">
    <property type="entry name" value="DNA repair protein Rad4 family"/>
    <property type="match status" value="1"/>
</dbReference>
<evidence type="ECO:0000259" key="10">
    <source>
        <dbReference type="SMART" id="SM01032"/>
    </source>
</evidence>
<sequence>MSSSEEFEMEEVQVPQPAQNMPAEEIDPDRTASTLESLNHQNTADDDDDDQDEWEEVDASVQPTTSQQPQPGLQITLDNAAVKRPEKKDSKPRKAGPSPEERAARLASHKIHVIALVANAKHRNKLLNDELLHARMLSLVPMHCQLAFSSLTPSNVPDPIERSRLFDKALKRLLDWWRSSFDIDYNLKTLLTTPYAQTNDELNKKRKAKGTVDDNDQYEVIRSEKSLQKRALQMKGSRDMSAQLFTALCRALNVPARLVTSLQAVPYRVQSQPTNTVVSLDSDDSDTQPPTERFMTWKERQRSGFKGDDEAFIRGEAVSADRAPPQVKLSSHRRRKPKKGSKQDEFDVQSPPIFWTEVFSRPDGRWIVVDPIRSLIRTKARNMMDPQSAYKYNKMTYVVAFEEDGYGKDVTPRYAKQYGTRTVKQRPPSTKSKNGDWWESVAATFQRPYRLARDDVEDAELHQAQFSEPMPQSMQGFKDHPVYVLERHLKREEVVNPPREVGRFKGEVVYPRANVQLLKTSENWLRQGRIVVEGAQPLKRVKQRAVTIGRRRVQEAAAQAGEEEIMQGLYSRPQTELYRAPPVVGGKVPKNKFGNIDLYTPTMLPEGAAHLPQKGVGKIAKKLGVDYGEAVTGFEFRQRRANPVISGIVIDATYKETVMDAFEEWQSQQAEKEHEKMVRDVYKQWQKVVQGLRIRERLKEYRGNDQQPHEEVAGGAANPGTDATSHQNALPANELQGEIKKYQPGTYEQSLDTITKAQRALPRRNRLFEGREADSEADATDEGGIDQDMEEVGVDNANKNKDTLEIDVPAKVGHPVALDVLIEQQEQEKSASAQKVAHDADTTHVPESRLRMRPSRPKRARHSSSENTSSSRRITRSRVSHNSTREDRKRNDEAVRVALDISDEKEDDASDDVSDDEVAPIEISSDEE</sequence>
<feature type="region of interest" description="Disordered" evidence="7">
    <location>
        <begin position="825"/>
        <end position="928"/>
    </location>
</feature>
<feature type="domain" description="Rad4 beta-hairpin" evidence="8">
    <location>
        <begin position="466"/>
        <end position="516"/>
    </location>
</feature>
<dbReference type="Gene3D" id="3.90.260.10">
    <property type="entry name" value="Transglutaminase-like"/>
    <property type="match status" value="1"/>
</dbReference>
<dbReference type="EMBL" id="SPOF01000022">
    <property type="protein sequence ID" value="TIB11741.1"/>
    <property type="molecule type" value="Genomic_DNA"/>
</dbReference>
<feature type="compositionally biased region" description="Basic residues" evidence="7">
    <location>
        <begin position="851"/>
        <end position="862"/>
    </location>
</feature>
<dbReference type="InterPro" id="IPR018327">
    <property type="entry name" value="BHD_2"/>
</dbReference>